<feature type="transmembrane region" description="Helical" evidence="7">
    <location>
        <begin position="220"/>
        <end position="241"/>
    </location>
</feature>
<dbReference type="GO" id="GO:0016020">
    <property type="term" value="C:membrane"/>
    <property type="evidence" value="ECO:0007669"/>
    <property type="project" value="UniProtKB-SubCell"/>
</dbReference>
<evidence type="ECO:0000256" key="3">
    <source>
        <dbReference type="ARBA" id="ARBA00022692"/>
    </source>
</evidence>
<keyword evidence="3 7" id="KW-0812">Transmembrane</keyword>
<sequence length="461" mass="50962">MDMEQGGDDGRIRTGNVWTATAHVITALVGSGVLTLPWSVAQLGWILGPFALVFFAFVTYYTAILLSDCYRSPDSNSGRRNYKYMDVIKEFRGEKDVIICGITQYAILWGTMVGYTITGAMSMMAIELSDCFHEKGHAAKCEVSGTLYAVIFGIMEIVLSQLPNLEKISFLSYIAAAMSVAYSFIGLCLCLVEFSSHPELRGTLFGIGIGSRHITLSTKIWHSFQALGNIAFAYTFAMILIEIQDTLRAPPPENKTMNKASAYGIGATTLFYVSLACAGYAAFGSDAPGNILTGFYEPFWLIDIANLAVLIHLAGAYQIFAQPIFAFYEQWLAIKWPNAGFFHRDYSLGIPFAKSISLKFTLCKLLLRTLLVIFTTVVAMLLPFFNAIVGLLGSLGFWPLTVYYPVSMYINQAKIKRGQQKWVMLQVMSIISLLITVVAIIGSIADIVQHLNHAKLFKIEL</sequence>
<evidence type="ECO:0000256" key="6">
    <source>
        <dbReference type="ARBA" id="ARBA00023136"/>
    </source>
</evidence>
<feature type="transmembrane region" description="Helical" evidence="7">
    <location>
        <begin position="46"/>
        <end position="70"/>
    </location>
</feature>
<keyword evidence="2" id="KW-0813">Transport</keyword>
<accession>A0A6I9QMD9</accession>
<dbReference type="AlphaFoldDB" id="A0A6I9QMD9"/>
<feature type="transmembrane region" description="Helical" evidence="7">
    <location>
        <begin position="146"/>
        <end position="163"/>
    </location>
</feature>
<dbReference type="Pfam" id="PF01490">
    <property type="entry name" value="Aa_trans"/>
    <property type="match status" value="1"/>
</dbReference>
<evidence type="ECO:0000256" key="5">
    <source>
        <dbReference type="ARBA" id="ARBA00022989"/>
    </source>
</evidence>
<dbReference type="PANTHER" id="PTHR48017">
    <property type="entry name" value="OS05G0424000 PROTEIN-RELATED"/>
    <property type="match status" value="1"/>
</dbReference>
<feature type="transmembrane region" description="Helical" evidence="7">
    <location>
        <begin position="391"/>
        <end position="410"/>
    </location>
</feature>
<feature type="transmembrane region" description="Helical" evidence="7">
    <location>
        <begin position="365"/>
        <end position="385"/>
    </location>
</feature>
<feature type="transmembrane region" description="Helical" evidence="7">
    <location>
        <begin position="299"/>
        <end position="320"/>
    </location>
</feature>
<evidence type="ECO:0000256" key="7">
    <source>
        <dbReference type="SAM" id="Phobius"/>
    </source>
</evidence>
<feature type="transmembrane region" description="Helical" evidence="7">
    <location>
        <begin position="170"/>
        <end position="194"/>
    </location>
</feature>
<evidence type="ECO:0000256" key="1">
    <source>
        <dbReference type="ARBA" id="ARBA00004370"/>
    </source>
</evidence>
<protein>
    <submittedName>
        <fullName evidence="10">Amino acid permease 8</fullName>
    </submittedName>
</protein>
<gene>
    <name evidence="10" type="primary">LOC105037900</name>
</gene>
<keyword evidence="5 7" id="KW-1133">Transmembrane helix</keyword>
<dbReference type="InterPro" id="IPR013057">
    <property type="entry name" value="AA_transpt_TM"/>
</dbReference>
<keyword evidence="4" id="KW-0029">Amino-acid transport</keyword>
<comment type="subcellular location">
    <subcellularLocation>
        <location evidence="1">Membrane</location>
    </subcellularLocation>
</comment>
<evidence type="ECO:0000256" key="2">
    <source>
        <dbReference type="ARBA" id="ARBA00022448"/>
    </source>
</evidence>
<dbReference type="GO" id="GO:0006865">
    <property type="term" value="P:amino acid transport"/>
    <property type="evidence" value="ECO:0007669"/>
    <property type="project" value="UniProtKB-KW"/>
</dbReference>
<evidence type="ECO:0000259" key="8">
    <source>
        <dbReference type="Pfam" id="PF01490"/>
    </source>
</evidence>
<feature type="transmembrane region" description="Helical" evidence="7">
    <location>
        <begin position="422"/>
        <end position="445"/>
    </location>
</feature>
<feature type="transmembrane region" description="Helical" evidence="7">
    <location>
        <begin position="105"/>
        <end position="126"/>
    </location>
</feature>
<reference evidence="10" key="1">
    <citation type="submission" date="2025-08" db="UniProtKB">
        <authorList>
            <consortium name="RefSeq"/>
        </authorList>
    </citation>
    <scope>IDENTIFICATION</scope>
</reference>
<dbReference type="Proteomes" id="UP000504607">
    <property type="component" value="Chromosome 2"/>
</dbReference>
<evidence type="ECO:0000256" key="4">
    <source>
        <dbReference type="ARBA" id="ARBA00022970"/>
    </source>
</evidence>
<keyword evidence="6 7" id="KW-0472">Membrane</keyword>
<organism evidence="9 10">
    <name type="scientific">Elaeis guineensis var. tenera</name>
    <name type="common">Oil palm</name>
    <dbReference type="NCBI Taxonomy" id="51953"/>
    <lineage>
        <taxon>Eukaryota</taxon>
        <taxon>Viridiplantae</taxon>
        <taxon>Streptophyta</taxon>
        <taxon>Embryophyta</taxon>
        <taxon>Tracheophyta</taxon>
        <taxon>Spermatophyta</taxon>
        <taxon>Magnoliopsida</taxon>
        <taxon>Liliopsida</taxon>
        <taxon>Arecaceae</taxon>
        <taxon>Arecoideae</taxon>
        <taxon>Cocoseae</taxon>
        <taxon>Elaeidinae</taxon>
        <taxon>Elaeis</taxon>
    </lineage>
</organism>
<evidence type="ECO:0000313" key="10">
    <source>
        <dbReference type="RefSeq" id="XP_010911831.1"/>
    </source>
</evidence>
<evidence type="ECO:0000313" key="9">
    <source>
        <dbReference type="Proteomes" id="UP000504607"/>
    </source>
</evidence>
<proteinExistence type="predicted"/>
<dbReference type="InParanoid" id="A0A6I9QMD9"/>
<feature type="domain" description="Amino acid transporter transmembrane" evidence="8">
    <location>
        <begin position="14"/>
        <end position="447"/>
    </location>
</feature>
<feature type="transmembrane region" description="Helical" evidence="7">
    <location>
        <begin position="262"/>
        <end position="283"/>
    </location>
</feature>
<keyword evidence="9" id="KW-1185">Reference proteome</keyword>
<dbReference type="RefSeq" id="XP_010911831.1">
    <property type="nucleotide sequence ID" value="XM_010913529.3"/>
</dbReference>
<feature type="transmembrane region" description="Helical" evidence="7">
    <location>
        <begin position="20"/>
        <end position="40"/>
    </location>
</feature>
<dbReference type="OrthoDB" id="40134at2759"/>
<name>A0A6I9QMD9_ELAGV</name>